<dbReference type="GO" id="GO:0006935">
    <property type="term" value="P:chemotaxis"/>
    <property type="evidence" value="ECO:0007669"/>
    <property type="project" value="InterPro"/>
</dbReference>
<dbReference type="GO" id="GO:0016020">
    <property type="term" value="C:membrane"/>
    <property type="evidence" value="ECO:0007669"/>
    <property type="project" value="InterPro"/>
</dbReference>
<dbReference type="SMART" id="SM00304">
    <property type="entry name" value="HAMP"/>
    <property type="match status" value="1"/>
</dbReference>
<comment type="similarity">
    <text evidence="4">Belongs to the methyl-accepting chemotaxis (MCP) protein family.</text>
</comment>
<evidence type="ECO:0000256" key="3">
    <source>
        <dbReference type="ARBA" id="ARBA00023224"/>
    </source>
</evidence>
<evidence type="ECO:0000313" key="9">
    <source>
        <dbReference type="EMBL" id="MBB3041668.1"/>
    </source>
</evidence>
<evidence type="ECO:0000256" key="1">
    <source>
        <dbReference type="ARBA" id="ARBA00022692"/>
    </source>
</evidence>
<keyword evidence="6" id="KW-0472">Membrane</keyword>
<feature type="transmembrane region" description="Helical" evidence="6">
    <location>
        <begin position="182"/>
        <end position="202"/>
    </location>
</feature>
<dbReference type="RefSeq" id="WP_183591547.1">
    <property type="nucleotide sequence ID" value="NZ_JACHWR010000001.1"/>
</dbReference>
<keyword evidence="2 6" id="KW-1133">Transmembrane helix</keyword>
<dbReference type="GO" id="GO:0004888">
    <property type="term" value="F:transmembrane signaling receptor activity"/>
    <property type="evidence" value="ECO:0007669"/>
    <property type="project" value="InterPro"/>
</dbReference>
<accession>A0A7W4VUB6</accession>
<evidence type="ECO:0000256" key="4">
    <source>
        <dbReference type="ARBA" id="ARBA00029447"/>
    </source>
</evidence>
<sequence length="518" mass="53047">MSLTFTWTVGRRLAGIAALGAISVAAVGAIAVNGLHTLQAGSDELAEFEQARTLLHTLDTRSSELKVTGLQAAVYSDNRQLSQDLTEDIATIDDLLARLDATGAGVTGPAFESAWTDYVDSISEYVDLAIADQPAALDQVESVQEANGTMDDLLGTAIEQVEEGAAERSDAIVSHRASTLRLIVLSAIVAVAVLVTLAWLIARSVTRPLHRGIAVLGAFAGGDLSQRVEEKSAAELGELERALNQSIESVAGIVTAVQGSADAVAAASEELSAASQQIAAGAEETSVQAGVVSGAADEVSRNVQTVAAGAEQMGASIREIATSANDAARVASQAVGIVESTNDSVAKLGVSSQEIGNVVKVITSIAEQTNLLALNATIEAARAGEAGKGFAVVANEVKELAQETARATEDIARRVDAIQGDTTGAVEAMGQISEIITSINDYQLTIASAVEEQTATTNEMSRNVAEASTGSAEIATNIGGVATASTTTTQAVNQTLAAIGELAAMAASLRTEISRFSS</sequence>
<protein>
    <submittedName>
        <fullName evidence="9">Methyl-accepting chemotaxis protein</fullName>
    </submittedName>
</protein>
<dbReference type="EMBL" id="JACHWR010000001">
    <property type="protein sequence ID" value="MBB3041668.1"/>
    <property type="molecule type" value="Genomic_DNA"/>
</dbReference>
<evidence type="ECO:0000256" key="5">
    <source>
        <dbReference type="PROSITE-ProRule" id="PRU00284"/>
    </source>
</evidence>
<keyword evidence="3 5" id="KW-0807">Transducer</keyword>
<dbReference type="Pfam" id="PF00672">
    <property type="entry name" value="HAMP"/>
    <property type="match status" value="1"/>
</dbReference>
<evidence type="ECO:0000259" key="7">
    <source>
        <dbReference type="PROSITE" id="PS50111"/>
    </source>
</evidence>
<dbReference type="AlphaFoldDB" id="A0A7W4VUB6"/>
<organism evidence="9 10">
    <name type="scientific">Nocardioides soli</name>
    <dbReference type="NCBI Taxonomy" id="1036020"/>
    <lineage>
        <taxon>Bacteria</taxon>
        <taxon>Bacillati</taxon>
        <taxon>Actinomycetota</taxon>
        <taxon>Actinomycetes</taxon>
        <taxon>Propionibacteriales</taxon>
        <taxon>Nocardioidaceae</taxon>
        <taxon>Nocardioides</taxon>
    </lineage>
</organism>
<reference evidence="9 10" key="1">
    <citation type="submission" date="2020-08" db="EMBL/GenBank/DDBJ databases">
        <title>Sequencing the genomes of 1000 actinobacteria strains.</title>
        <authorList>
            <person name="Klenk H.-P."/>
        </authorList>
    </citation>
    <scope>NUCLEOTIDE SEQUENCE [LARGE SCALE GENOMIC DNA]</scope>
    <source>
        <strain evidence="9 10">DSM 105498</strain>
    </source>
</reference>
<feature type="domain" description="HAMP" evidence="8">
    <location>
        <begin position="203"/>
        <end position="255"/>
    </location>
</feature>
<name>A0A7W4VUB6_9ACTN</name>
<dbReference type="GO" id="GO:0007165">
    <property type="term" value="P:signal transduction"/>
    <property type="evidence" value="ECO:0007669"/>
    <property type="project" value="UniProtKB-KW"/>
</dbReference>
<proteinExistence type="inferred from homology"/>
<dbReference type="Proteomes" id="UP000589626">
    <property type="component" value="Unassembled WGS sequence"/>
</dbReference>
<keyword evidence="1 6" id="KW-0812">Transmembrane</keyword>
<evidence type="ECO:0000256" key="2">
    <source>
        <dbReference type="ARBA" id="ARBA00022989"/>
    </source>
</evidence>
<dbReference type="SMART" id="SM00283">
    <property type="entry name" value="MA"/>
    <property type="match status" value="1"/>
</dbReference>
<dbReference type="Gene3D" id="1.10.287.950">
    <property type="entry name" value="Methyl-accepting chemotaxis protein"/>
    <property type="match status" value="1"/>
</dbReference>
<keyword evidence="10" id="KW-1185">Reference proteome</keyword>
<evidence type="ECO:0000313" key="10">
    <source>
        <dbReference type="Proteomes" id="UP000589626"/>
    </source>
</evidence>
<dbReference type="PROSITE" id="PS50885">
    <property type="entry name" value="HAMP"/>
    <property type="match status" value="1"/>
</dbReference>
<feature type="transmembrane region" description="Helical" evidence="6">
    <location>
        <begin position="12"/>
        <end position="32"/>
    </location>
</feature>
<dbReference type="Pfam" id="PF00015">
    <property type="entry name" value="MCPsignal"/>
    <property type="match status" value="1"/>
</dbReference>
<dbReference type="InterPro" id="IPR004089">
    <property type="entry name" value="MCPsignal_dom"/>
</dbReference>
<dbReference type="PANTHER" id="PTHR32089">
    <property type="entry name" value="METHYL-ACCEPTING CHEMOTAXIS PROTEIN MCPB"/>
    <property type="match status" value="1"/>
</dbReference>
<dbReference type="CDD" id="cd06225">
    <property type="entry name" value="HAMP"/>
    <property type="match status" value="1"/>
</dbReference>
<evidence type="ECO:0000256" key="6">
    <source>
        <dbReference type="SAM" id="Phobius"/>
    </source>
</evidence>
<dbReference type="PRINTS" id="PR00260">
    <property type="entry name" value="CHEMTRNSDUCR"/>
</dbReference>
<dbReference type="InterPro" id="IPR004090">
    <property type="entry name" value="Chemotax_Me-accpt_rcpt"/>
</dbReference>
<dbReference type="PROSITE" id="PS50111">
    <property type="entry name" value="CHEMOTAXIS_TRANSDUC_2"/>
    <property type="match status" value="1"/>
</dbReference>
<gene>
    <name evidence="9" type="ORF">FHU40_001469</name>
</gene>
<dbReference type="SUPFAM" id="SSF58104">
    <property type="entry name" value="Methyl-accepting chemotaxis protein (MCP) signaling domain"/>
    <property type="match status" value="1"/>
</dbReference>
<comment type="caution">
    <text evidence="9">The sequence shown here is derived from an EMBL/GenBank/DDBJ whole genome shotgun (WGS) entry which is preliminary data.</text>
</comment>
<dbReference type="InterPro" id="IPR003660">
    <property type="entry name" value="HAMP_dom"/>
</dbReference>
<evidence type="ECO:0000259" key="8">
    <source>
        <dbReference type="PROSITE" id="PS50885"/>
    </source>
</evidence>
<feature type="domain" description="Methyl-accepting transducer" evidence="7">
    <location>
        <begin position="260"/>
        <end position="503"/>
    </location>
</feature>
<dbReference type="PANTHER" id="PTHR32089:SF112">
    <property type="entry name" value="LYSOZYME-LIKE PROTEIN-RELATED"/>
    <property type="match status" value="1"/>
</dbReference>